<proteinExistence type="predicted"/>
<keyword evidence="3" id="KW-1185">Reference proteome</keyword>
<feature type="region of interest" description="Disordered" evidence="1">
    <location>
        <begin position="81"/>
        <end position="117"/>
    </location>
</feature>
<dbReference type="EMBL" id="QKWP01001232">
    <property type="protein sequence ID" value="RIB10574.1"/>
    <property type="molecule type" value="Genomic_DNA"/>
</dbReference>
<protein>
    <recommendedName>
        <fullName evidence="4">Protein kinase domain-containing protein</fullName>
    </recommendedName>
</protein>
<dbReference type="Proteomes" id="UP000266673">
    <property type="component" value="Unassembled WGS sequence"/>
</dbReference>
<reference evidence="2 3" key="1">
    <citation type="submission" date="2018-06" db="EMBL/GenBank/DDBJ databases">
        <title>Comparative genomics reveals the genomic features of Rhizophagus irregularis, R. cerebriforme, R. diaphanum and Gigaspora rosea, and their symbiotic lifestyle signature.</title>
        <authorList>
            <person name="Morin E."/>
            <person name="San Clemente H."/>
            <person name="Chen E.C.H."/>
            <person name="De La Providencia I."/>
            <person name="Hainaut M."/>
            <person name="Kuo A."/>
            <person name="Kohler A."/>
            <person name="Murat C."/>
            <person name="Tang N."/>
            <person name="Roy S."/>
            <person name="Loubradou J."/>
            <person name="Henrissat B."/>
            <person name="Grigoriev I.V."/>
            <person name="Corradi N."/>
            <person name="Roux C."/>
            <person name="Martin F.M."/>
        </authorList>
    </citation>
    <scope>NUCLEOTIDE SEQUENCE [LARGE SCALE GENOMIC DNA]</scope>
    <source>
        <strain evidence="2 3">DAOM 194757</strain>
    </source>
</reference>
<sequence length="117" mass="13599">MQKAWCQTCDPDITIQGWTSGNKKIDDCMKAIQLRTYSYEGIIEWISFDRLVNIKKIGEGGFGSTFSATWLDGIREIKEIEKTDKNEDDDVDVEDDEDDDDSDFNDYNKDDDNYIYI</sequence>
<dbReference type="AlphaFoldDB" id="A0A397UKD3"/>
<dbReference type="OrthoDB" id="2432957at2759"/>
<feature type="compositionally biased region" description="Acidic residues" evidence="1">
    <location>
        <begin position="86"/>
        <end position="104"/>
    </location>
</feature>
<comment type="caution">
    <text evidence="2">The sequence shown here is derived from an EMBL/GenBank/DDBJ whole genome shotgun (WGS) entry which is preliminary data.</text>
</comment>
<name>A0A397UKD3_9GLOM</name>
<organism evidence="2 3">
    <name type="scientific">Gigaspora rosea</name>
    <dbReference type="NCBI Taxonomy" id="44941"/>
    <lineage>
        <taxon>Eukaryota</taxon>
        <taxon>Fungi</taxon>
        <taxon>Fungi incertae sedis</taxon>
        <taxon>Mucoromycota</taxon>
        <taxon>Glomeromycotina</taxon>
        <taxon>Glomeromycetes</taxon>
        <taxon>Diversisporales</taxon>
        <taxon>Gigasporaceae</taxon>
        <taxon>Gigaspora</taxon>
    </lineage>
</organism>
<evidence type="ECO:0008006" key="4">
    <source>
        <dbReference type="Google" id="ProtNLM"/>
    </source>
</evidence>
<evidence type="ECO:0000256" key="1">
    <source>
        <dbReference type="SAM" id="MobiDB-lite"/>
    </source>
</evidence>
<accession>A0A397UKD3</accession>
<gene>
    <name evidence="2" type="ORF">C2G38_2205712</name>
</gene>
<evidence type="ECO:0000313" key="3">
    <source>
        <dbReference type="Proteomes" id="UP000266673"/>
    </source>
</evidence>
<evidence type="ECO:0000313" key="2">
    <source>
        <dbReference type="EMBL" id="RIB10574.1"/>
    </source>
</evidence>
<feature type="compositionally biased region" description="Basic and acidic residues" evidence="1">
    <location>
        <begin position="106"/>
        <end position="117"/>
    </location>
</feature>